<protein>
    <recommendedName>
        <fullName evidence="3">Immunity 49 family protein</fullName>
    </recommendedName>
</protein>
<organism evidence="1 2">
    <name type="scientific">Actinomadura macrotermitis</name>
    <dbReference type="NCBI Taxonomy" id="2585200"/>
    <lineage>
        <taxon>Bacteria</taxon>
        <taxon>Bacillati</taxon>
        <taxon>Actinomycetota</taxon>
        <taxon>Actinomycetes</taxon>
        <taxon>Streptosporangiales</taxon>
        <taxon>Thermomonosporaceae</taxon>
        <taxon>Actinomadura</taxon>
    </lineage>
</organism>
<evidence type="ECO:0008006" key="3">
    <source>
        <dbReference type="Google" id="ProtNLM"/>
    </source>
</evidence>
<dbReference type="OrthoDB" id="3416645at2"/>
<name>A0A7K0BQ21_9ACTN</name>
<dbReference type="AlphaFoldDB" id="A0A7K0BQ21"/>
<dbReference type="Proteomes" id="UP000487268">
    <property type="component" value="Unassembled WGS sequence"/>
</dbReference>
<accession>A0A7K0BQ21</accession>
<proteinExistence type="predicted"/>
<dbReference type="RefSeq" id="WP_153531255.1">
    <property type="nucleotide sequence ID" value="NZ_WEGH01000001.1"/>
</dbReference>
<evidence type="ECO:0000313" key="2">
    <source>
        <dbReference type="Proteomes" id="UP000487268"/>
    </source>
</evidence>
<reference evidence="1 2" key="1">
    <citation type="submission" date="2019-10" db="EMBL/GenBank/DDBJ databases">
        <title>Actinomadura rubteroloni sp. nov. and Actinomadura macrotermitis sp. nov., isolated from the gut of fungus growing-termite Macrotermes natalensis.</title>
        <authorList>
            <person name="Benndorf R."/>
            <person name="Martin K."/>
            <person name="Kuefner M."/>
            <person name="De Beer W."/>
            <person name="Kaster A.-K."/>
            <person name="Vollmers J."/>
            <person name="Poulsen M."/>
            <person name="Beemelmanns C."/>
        </authorList>
    </citation>
    <scope>NUCLEOTIDE SEQUENCE [LARGE SCALE GENOMIC DNA]</scope>
    <source>
        <strain evidence="1 2">RB68</strain>
    </source>
</reference>
<evidence type="ECO:0000313" key="1">
    <source>
        <dbReference type="EMBL" id="MQY03289.1"/>
    </source>
</evidence>
<keyword evidence="2" id="KW-1185">Reference proteome</keyword>
<comment type="caution">
    <text evidence="1">The sequence shown here is derived from an EMBL/GenBank/DDBJ whole genome shotgun (WGS) entry which is preliminary data.</text>
</comment>
<dbReference type="InterPro" id="IPR029074">
    <property type="entry name" value="Imm49"/>
</dbReference>
<dbReference type="Pfam" id="PF15575">
    <property type="entry name" value="Imm49"/>
    <property type="match status" value="1"/>
</dbReference>
<gene>
    <name evidence="1" type="ORF">ACRB68_13310</name>
</gene>
<sequence>MSVNRRSVPESAVRKALDAVPDELDRTVKLAQYGGPYSIELISDMLLEYVAALSVTDDPGIERRDTWKALRSAAELAAEYVQACATPVGEEARGWVEYLGVGFGFTVEDEETIFASDWAHAFHLALICRDERKLKRLSYSYLHPDDDAQAKALLAYQAGAPLDDGFQAMVDAAVQRWQADTTRVKDLLPWELLGLAALAHDRGEPLEIDGLPERLVTGAGPKKAEAAGPVPRHPFEAEFAERWLGSSAELDQGSIKKCFRPEVIVSMRGSAFHHFLQDRLMTFRFRSVLDPAAEDVRQWTELVLAGQAYVAYFRLERETRGTEVEIALGDHTQVLTASGSRISSPAWEYRTAVAVALATRDRATLDFLAGLDEGVLRSGHDLPDTLEYALALRALLAGEDPRPHVDRALAKGGDEHWECLRDPYVRLLDRLVADDPEGFDTVLAEALNLYRDYYPSNDVDIDSMFSFDALGLACLAHDRGWPVAVESDFLPRRLVEGAWLGTPPDLSRY</sequence>
<dbReference type="EMBL" id="WEGH01000001">
    <property type="protein sequence ID" value="MQY03289.1"/>
    <property type="molecule type" value="Genomic_DNA"/>
</dbReference>